<protein>
    <submittedName>
        <fullName evidence="1">Uncharacterized protein</fullName>
    </submittedName>
</protein>
<keyword evidence="2" id="KW-1185">Reference proteome</keyword>
<organism evidence="1 2">
    <name type="scientific">Musa troglodytarum</name>
    <name type="common">fe'i banana</name>
    <dbReference type="NCBI Taxonomy" id="320322"/>
    <lineage>
        <taxon>Eukaryota</taxon>
        <taxon>Viridiplantae</taxon>
        <taxon>Streptophyta</taxon>
        <taxon>Embryophyta</taxon>
        <taxon>Tracheophyta</taxon>
        <taxon>Spermatophyta</taxon>
        <taxon>Magnoliopsida</taxon>
        <taxon>Liliopsida</taxon>
        <taxon>Zingiberales</taxon>
        <taxon>Musaceae</taxon>
        <taxon>Musa</taxon>
    </lineage>
</organism>
<dbReference type="AlphaFoldDB" id="A0A9E7FB92"/>
<sequence>MQRPARLLSSSFMLSPVVQIMVNDRFRIRSLWVKGIVWGFRLSCIISGCPKMTVPFIYRLKGLKSAAKG</sequence>
<proteinExistence type="predicted"/>
<evidence type="ECO:0000313" key="1">
    <source>
        <dbReference type="EMBL" id="URD93415.1"/>
    </source>
</evidence>
<gene>
    <name evidence="1" type="ORF">MUK42_35764</name>
</gene>
<dbReference type="Proteomes" id="UP001055439">
    <property type="component" value="Chromosome 3"/>
</dbReference>
<name>A0A9E7FB92_9LILI</name>
<evidence type="ECO:0000313" key="2">
    <source>
        <dbReference type="Proteomes" id="UP001055439"/>
    </source>
</evidence>
<dbReference type="EMBL" id="CP097505">
    <property type="protein sequence ID" value="URD93415.1"/>
    <property type="molecule type" value="Genomic_DNA"/>
</dbReference>
<reference evidence="1" key="1">
    <citation type="submission" date="2022-05" db="EMBL/GenBank/DDBJ databases">
        <title>The Musa troglodytarum L. genome provides insights into the mechanism of non-climacteric behaviour and enrichment of carotenoids.</title>
        <authorList>
            <person name="Wang J."/>
        </authorList>
    </citation>
    <scope>NUCLEOTIDE SEQUENCE</scope>
    <source>
        <tissue evidence="1">Leaf</tissue>
    </source>
</reference>
<accession>A0A9E7FB92</accession>
<feature type="non-terminal residue" evidence="1">
    <location>
        <position position="69"/>
    </location>
</feature>